<feature type="chain" id="PRO_5002395505" description="Glucan-binding protein" evidence="3">
    <location>
        <begin position="28"/>
        <end position="244"/>
    </location>
</feature>
<dbReference type="HOGENOM" id="CLU_1159510_0_0_9"/>
<dbReference type="Gene3D" id="2.10.270.10">
    <property type="entry name" value="Cholin Binding"/>
    <property type="match status" value="1"/>
</dbReference>
<gene>
    <name evidence="4" type="ORF">HMPREF1090_00372</name>
</gene>
<organism evidence="4 5">
    <name type="scientific">[Clostridium] clostridioforme 90A8</name>
    <dbReference type="NCBI Taxonomy" id="999408"/>
    <lineage>
        <taxon>Bacteria</taxon>
        <taxon>Bacillati</taxon>
        <taxon>Bacillota</taxon>
        <taxon>Clostridia</taxon>
        <taxon>Lachnospirales</taxon>
        <taxon>Lachnospiraceae</taxon>
        <taxon>Enterocloster</taxon>
    </lineage>
</organism>
<dbReference type="PROSITE" id="PS51170">
    <property type="entry name" value="CW"/>
    <property type="match status" value="1"/>
</dbReference>
<keyword evidence="1" id="KW-0677">Repeat</keyword>
<sequence length="244" mass="27775">MRRIICVPFLLAALTALSVLPVQDCLAYGPGDSWYYGHYRRGGPGVEYDYGTAPSGTYDYGGPSAPQGNARVTADNTVRAYPGFNSNVPDTSTAQFAPGYWWDPNDDYWDDWDDWDDEDDWWYYNGGPGVQYGQGWRYSPGGWWFQLYGGSWLSGGWQLIHNRWYRFDQNGYMLTGWFTDSDNNRYYLNPLDDGTLGMMRTGWQMIDGKLYYFNTQSDGTMGRLFVNTTTPDGYVVGADGVVIQ</sequence>
<dbReference type="RefSeq" id="WP_002586214.1">
    <property type="nucleotide sequence ID" value="NZ_KB850976.1"/>
</dbReference>
<evidence type="ECO:0000313" key="4">
    <source>
        <dbReference type="EMBL" id="ENZ19951.1"/>
    </source>
</evidence>
<keyword evidence="3" id="KW-0732">Signal</keyword>
<dbReference type="EMBL" id="AGYR01000002">
    <property type="protein sequence ID" value="ENZ19951.1"/>
    <property type="molecule type" value="Genomic_DNA"/>
</dbReference>
<dbReference type="Pfam" id="PF19127">
    <property type="entry name" value="Choline_bind_3"/>
    <property type="match status" value="1"/>
</dbReference>
<evidence type="ECO:0000256" key="1">
    <source>
        <dbReference type="ARBA" id="ARBA00022737"/>
    </source>
</evidence>
<dbReference type="SUPFAM" id="SSF69360">
    <property type="entry name" value="Cell wall binding repeat"/>
    <property type="match status" value="1"/>
</dbReference>
<evidence type="ECO:0008006" key="6">
    <source>
        <dbReference type="Google" id="ProtNLM"/>
    </source>
</evidence>
<dbReference type="AlphaFoldDB" id="A0A0E2HHB7"/>
<dbReference type="InterPro" id="IPR018337">
    <property type="entry name" value="Cell_wall/Cho-bd_repeat"/>
</dbReference>
<feature type="signal peptide" evidence="3">
    <location>
        <begin position="1"/>
        <end position="27"/>
    </location>
</feature>
<evidence type="ECO:0000313" key="5">
    <source>
        <dbReference type="Proteomes" id="UP000013085"/>
    </source>
</evidence>
<comment type="caution">
    <text evidence="4">The sequence shown here is derived from an EMBL/GenBank/DDBJ whole genome shotgun (WGS) entry which is preliminary data.</text>
</comment>
<name>A0A0E2HHB7_9FIRM</name>
<protein>
    <recommendedName>
        <fullName evidence="6">Glucan-binding protein</fullName>
    </recommendedName>
</protein>
<dbReference type="Proteomes" id="UP000013085">
    <property type="component" value="Unassembled WGS sequence"/>
</dbReference>
<reference evidence="4 5" key="1">
    <citation type="submission" date="2013-01" db="EMBL/GenBank/DDBJ databases">
        <title>The Genome Sequence of Clostridium clostridioforme 90A8.</title>
        <authorList>
            <consortium name="The Broad Institute Genome Sequencing Platform"/>
            <person name="Earl A."/>
            <person name="Ward D."/>
            <person name="Feldgarden M."/>
            <person name="Gevers D."/>
            <person name="Courvalin P."/>
            <person name="Lambert T."/>
            <person name="Walker B."/>
            <person name="Young S.K."/>
            <person name="Zeng Q."/>
            <person name="Gargeya S."/>
            <person name="Fitzgerald M."/>
            <person name="Haas B."/>
            <person name="Abouelleil A."/>
            <person name="Alvarado L."/>
            <person name="Arachchi H.M."/>
            <person name="Berlin A.M."/>
            <person name="Chapman S.B."/>
            <person name="Dewar J."/>
            <person name="Goldberg J."/>
            <person name="Griggs A."/>
            <person name="Gujja S."/>
            <person name="Hansen M."/>
            <person name="Howarth C."/>
            <person name="Imamovic A."/>
            <person name="Larimer J."/>
            <person name="McCowan C."/>
            <person name="Murphy C."/>
            <person name="Neiman D."/>
            <person name="Pearson M."/>
            <person name="Priest M."/>
            <person name="Roberts A."/>
            <person name="Saif S."/>
            <person name="Shea T."/>
            <person name="Sisk P."/>
            <person name="Sykes S."/>
            <person name="Wortman J."/>
            <person name="Nusbaum C."/>
            <person name="Birren B."/>
        </authorList>
    </citation>
    <scope>NUCLEOTIDE SEQUENCE [LARGE SCALE GENOMIC DNA]</scope>
    <source>
        <strain evidence="4 5">90A8</strain>
    </source>
</reference>
<proteinExistence type="predicted"/>
<dbReference type="PATRIC" id="fig|999408.3.peg.408"/>
<accession>A0A0E2HHB7</accession>
<evidence type="ECO:0000256" key="3">
    <source>
        <dbReference type="SAM" id="SignalP"/>
    </source>
</evidence>
<dbReference type="Pfam" id="PF01473">
    <property type="entry name" value="Choline_bind_1"/>
    <property type="match status" value="1"/>
</dbReference>
<evidence type="ECO:0000256" key="2">
    <source>
        <dbReference type="PROSITE-ProRule" id="PRU00591"/>
    </source>
</evidence>
<feature type="repeat" description="Cell wall-binding" evidence="2">
    <location>
        <begin position="154"/>
        <end position="173"/>
    </location>
</feature>